<name>A0A9W4SGR5_9GLOM</name>
<evidence type="ECO:0000313" key="2">
    <source>
        <dbReference type="EMBL" id="CAI2167874.1"/>
    </source>
</evidence>
<sequence>VPSPKRQATPYDLTITSHLNLKLLFLTESVTGRTKPLSLKSTPEFHQRLKTLASEEKCLMIEILERALAEKENEPIVDEKIVLTKSSKRQFEDDETEQPSTNSKKRKIDQ</sequence>
<feature type="non-terminal residue" evidence="2">
    <location>
        <position position="1"/>
    </location>
</feature>
<dbReference type="Proteomes" id="UP001153678">
    <property type="component" value="Unassembled WGS sequence"/>
</dbReference>
<proteinExistence type="predicted"/>
<feature type="region of interest" description="Disordered" evidence="1">
    <location>
        <begin position="87"/>
        <end position="110"/>
    </location>
</feature>
<evidence type="ECO:0000256" key="1">
    <source>
        <dbReference type="SAM" id="MobiDB-lite"/>
    </source>
</evidence>
<dbReference type="EMBL" id="CAMKVN010000432">
    <property type="protein sequence ID" value="CAI2167874.1"/>
    <property type="molecule type" value="Genomic_DNA"/>
</dbReference>
<dbReference type="AlphaFoldDB" id="A0A9W4SGR5"/>
<evidence type="ECO:0000313" key="3">
    <source>
        <dbReference type="Proteomes" id="UP001153678"/>
    </source>
</evidence>
<organism evidence="2 3">
    <name type="scientific">Funneliformis geosporum</name>
    <dbReference type="NCBI Taxonomy" id="1117311"/>
    <lineage>
        <taxon>Eukaryota</taxon>
        <taxon>Fungi</taxon>
        <taxon>Fungi incertae sedis</taxon>
        <taxon>Mucoromycota</taxon>
        <taxon>Glomeromycotina</taxon>
        <taxon>Glomeromycetes</taxon>
        <taxon>Glomerales</taxon>
        <taxon>Glomeraceae</taxon>
        <taxon>Funneliformis</taxon>
    </lineage>
</organism>
<keyword evidence="3" id="KW-1185">Reference proteome</keyword>
<comment type="caution">
    <text evidence="2">The sequence shown here is derived from an EMBL/GenBank/DDBJ whole genome shotgun (WGS) entry which is preliminary data.</text>
</comment>
<gene>
    <name evidence="2" type="ORF">FWILDA_LOCUS3297</name>
</gene>
<accession>A0A9W4SGR5</accession>
<protein>
    <submittedName>
        <fullName evidence="2">1477_t:CDS:1</fullName>
    </submittedName>
</protein>
<reference evidence="2" key="1">
    <citation type="submission" date="2022-08" db="EMBL/GenBank/DDBJ databases">
        <authorList>
            <person name="Kallberg Y."/>
            <person name="Tangrot J."/>
            <person name="Rosling A."/>
        </authorList>
    </citation>
    <scope>NUCLEOTIDE SEQUENCE</scope>
    <source>
        <strain evidence="2">Wild A</strain>
    </source>
</reference>